<dbReference type="PANTHER" id="PTHR38438">
    <property type="entry name" value="RIBOFLAVIN TRANSPORTER RIBU"/>
    <property type="match status" value="1"/>
</dbReference>
<dbReference type="EMBL" id="CAKE01000004">
    <property type="protein sequence ID" value="CCI81548.1"/>
    <property type="molecule type" value="Genomic_DNA"/>
</dbReference>
<evidence type="ECO:0000256" key="7">
    <source>
        <dbReference type="ARBA" id="ARBA00023136"/>
    </source>
</evidence>
<keyword evidence="6 9" id="KW-1133">Transmembrane helix</keyword>
<name>I7IVJ4_9LACO</name>
<evidence type="ECO:0000256" key="2">
    <source>
        <dbReference type="ARBA" id="ARBA00005540"/>
    </source>
</evidence>
<reference evidence="10 11" key="1">
    <citation type="submission" date="2012-06" db="EMBL/GenBank/DDBJ databases">
        <title>Draft Genome Sequence of Lactobacillus hominis Strain CRBIP 24.179T, isolated from human intestine.</title>
        <authorList>
            <person name="Cousin S."/>
            <person name="Ma L."/>
            <person name="Bizet C."/>
            <person name="Loux V."/>
            <person name="Bouchier C."/>
            <person name="Clermont D."/>
            <person name="Creno S."/>
        </authorList>
    </citation>
    <scope>NUCLEOTIDE SEQUENCE [LARGE SCALE GENOMIC DNA]</scope>
    <source>
        <strain evidence="11">CRBIP 24.179T</strain>
    </source>
</reference>
<evidence type="ECO:0000256" key="4">
    <source>
        <dbReference type="ARBA" id="ARBA00022475"/>
    </source>
</evidence>
<comment type="similarity">
    <text evidence="2 8">Belongs to the prokaryotic riboflavin transporter (P-RFT) (TC 2.A.87) family.</text>
</comment>
<keyword evidence="5 9" id="KW-0812">Transmembrane</keyword>
<gene>
    <name evidence="10" type="ORF">BN55_09055</name>
</gene>
<comment type="function">
    <text evidence="8">Probably a riboflavin-binding protein that interacts with the energy-coupling factor (ECF) ABC-transporter complex.</text>
</comment>
<sequence>MQRKENVSSYSLTYWLSWAMIGALAFLIMKLEVPIIPGFNYLKMDFSDALVALSTLVFGPIGGIMIALFKGILSLAISGFNLLSLVGQVAAFLACLAYILPFYYISKNHDEKIGYQILGLIVGTICLTIVMAAANYFVLTPLYIKFAGFKLGSNMLTYIVSAIVPFNIVKGCVNGILVVLLAKTVLPPFKSFVRKHF</sequence>
<keyword evidence="3 8" id="KW-0813">Transport</keyword>
<dbReference type="PANTHER" id="PTHR38438:SF1">
    <property type="entry name" value="RIBOFLAVIN TRANSPORTER RIBU"/>
    <property type="match status" value="1"/>
</dbReference>
<keyword evidence="11" id="KW-1185">Reference proteome</keyword>
<dbReference type="GO" id="GO:0032217">
    <property type="term" value="F:riboflavin transmembrane transporter activity"/>
    <property type="evidence" value="ECO:0007669"/>
    <property type="project" value="UniProtKB-UniRule"/>
</dbReference>
<organism evidence="10 11">
    <name type="scientific">Lactobacillus hominis DSM 23910 = CRBIP 24.179</name>
    <dbReference type="NCBI Taxonomy" id="1423758"/>
    <lineage>
        <taxon>Bacteria</taxon>
        <taxon>Bacillati</taxon>
        <taxon>Bacillota</taxon>
        <taxon>Bacilli</taxon>
        <taxon>Lactobacillales</taxon>
        <taxon>Lactobacillaceae</taxon>
        <taxon>Lactobacillus</taxon>
    </lineage>
</organism>
<evidence type="ECO:0000313" key="10">
    <source>
        <dbReference type="EMBL" id="CCI81548.1"/>
    </source>
</evidence>
<proteinExistence type="inferred from homology"/>
<feature type="transmembrane region" description="Helical" evidence="9">
    <location>
        <begin position="12"/>
        <end position="29"/>
    </location>
</feature>
<dbReference type="GeneID" id="82846807"/>
<evidence type="ECO:0000256" key="3">
    <source>
        <dbReference type="ARBA" id="ARBA00022448"/>
    </source>
</evidence>
<dbReference type="InterPro" id="IPR024529">
    <property type="entry name" value="ECF_trnsprt_substrate-spec"/>
</dbReference>
<feature type="transmembrane region" description="Helical" evidence="9">
    <location>
        <begin position="50"/>
        <end position="73"/>
    </location>
</feature>
<dbReference type="AlphaFoldDB" id="I7IVJ4"/>
<evidence type="ECO:0000256" key="5">
    <source>
        <dbReference type="ARBA" id="ARBA00022692"/>
    </source>
</evidence>
<dbReference type="Gene3D" id="1.10.1760.20">
    <property type="match status" value="1"/>
</dbReference>
<evidence type="ECO:0000256" key="6">
    <source>
        <dbReference type="ARBA" id="ARBA00022989"/>
    </source>
</evidence>
<keyword evidence="4 8" id="KW-1003">Cell membrane</keyword>
<comment type="caution">
    <text evidence="10">The sequence shown here is derived from an EMBL/GenBank/DDBJ whole genome shotgun (WGS) entry which is preliminary data.</text>
</comment>
<dbReference type="Proteomes" id="UP000009320">
    <property type="component" value="Unassembled WGS sequence"/>
</dbReference>
<protein>
    <recommendedName>
        <fullName evidence="8">Riboflavin transporter</fullName>
    </recommendedName>
</protein>
<dbReference type="STRING" id="1423758.FC41_GL000090"/>
<evidence type="ECO:0000313" key="11">
    <source>
        <dbReference type="Proteomes" id="UP000009320"/>
    </source>
</evidence>
<feature type="transmembrane region" description="Helical" evidence="9">
    <location>
        <begin position="117"/>
        <end position="138"/>
    </location>
</feature>
<dbReference type="OrthoDB" id="9809216at2"/>
<dbReference type="InterPro" id="IPR025720">
    <property type="entry name" value="RibU"/>
</dbReference>
<keyword evidence="7 8" id="KW-0472">Membrane</keyword>
<dbReference type="Pfam" id="PF12822">
    <property type="entry name" value="ECF_trnsprt"/>
    <property type="match status" value="1"/>
</dbReference>
<accession>I7IVJ4</accession>
<dbReference type="eggNOG" id="COG3601">
    <property type="taxonomic scope" value="Bacteria"/>
</dbReference>
<comment type="subcellular location">
    <subcellularLocation>
        <location evidence="1">Cell membrane</location>
        <topology evidence="1">Multi-pass membrane protein</topology>
    </subcellularLocation>
</comment>
<feature type="transmembrane region" description="Helical" evidence="9">
    <location>
        <begin position="158"/>
        <end position="182"/>
    </location>
</feature>
<dbReference type="GO" id="GO:0005886">
    <property type="term" value="C:plasma membrane"/>
    <property type="evidence" value="ECO:0007669"/>
    <property type="project" value="UniProtKB-SubCell"/>
</dbReference>
<feature type="transmembrane region" description="Helical" evidence="9">
    <location>
        <begin position="85"/>
        <end position="105"/>
    </location>
</feature>
<dbReference type="PIRSF" id="PIRSF037778">
    <property type="entry name" value="UCP037778_transp_RibU"/>
    <property type="match status" value="1"/>
</dbReference>
<evidence type="ECO:0000256" key="9">
    <source>
        <dbReference type="SAM" id="Phobius"/>
    </source>
</evidence>
<dbReference type="RefSeq" id="WP_008470349.1">
    <property type="nucleotide sequence ID" value="NZ_AYZP01000001.1"/>
</dbReference>
<evidence type="ECO:0000256" key="8">
    <source>
        <dbReference type="PIRNR" id="PIRNR037778"/>
    </source>
</evidence>
<evidence type="ECO:0000256" key="1">
    <source>
        <dbReference type="ARBA" id="ARBA00004651"/>
    </source>
</evidence>